<evidence type="ECO:0000259" key="1">
    <source>
        <dbReference type="PROSITE" id="PS51186"/>
    </source>
</evidence>
<dbReference type="Proteomes" id="UP000011599">
    <property type="component" value="Unassembled WGS sequence"/>
</dbReference>
<dbReference type="Gene3D" id="3.40.630.30">
    <property type="match status" value="1"/>
</dbReference>
<dbReference type="InterPro" id="IPR016181">
    <property type="entry name" value="Acyl_CoA_acyltransferase"/>
</dbReference>
<sequence>MGESTSPATQPSYTIRSFEPSDRDALLSLYETVFEKERGADWFRWKYAENPYVDHVPIVVAEADGELVGCRAFFALEMRVGDDCTVAFQPCDTMVHPEHRDRGLFSRMNEYALERYADGSPSLCFNFPNESAKPGNLKHGWKEIATVPTYYRPQDPVESVKKVATDGDEDDIAACDETAANSDTAASANTAVRNDTAVTSDRQDEWVYRDLPSEGVDSDLPGNDDGIAEVLSDIITGSQLAGDTLVTQADSEIAAIRFETPPAKVLETVYRRSIPDEIHTNRTAEFYRWRLENPARSYKTYVATRDGETPIAALVCSRVDDHLRIVETLPRAITSAQGAINQLLAAALADCPDRNYVTAFGETLPTPIRYRFYPDTRFPLSTLEQPTALTLLARDLDRETEFEETTGDEWSLSGLDVDTS</sequence>
<keyword evidence="3" id="KW-1185">Reference proteome</keyword>
<dbReference type="Pfam" id="PF13527">
    <property type="entry name" value="Acetyltransf_9"/>
    <property type="match status" value="1"/>
</dbReference>
<dbReference type="AlphaFoldDB" id="L9VQ07"/>
<dbReference type="PATRIC" id="fig|1114856.3.peg.3056"/>
<dbReference type="InterPro" id="IPR000182">
    <property type="entry name" value="GNAT_dom"/>
</dbReference>
<dbReference type="GO" id="GO:0016747">
    <property type="term" value="F:acyltransferase activity, transferring groups other than amino-acyl groups"/>
    <property type="evidence" value="ECO:0007669"/>
    <property type="project" value="InterPro"/>
</dbReference>
<dbReference type="EMBL" id="AOHW01000038">
    <property type="protein sequence ID" value="ELY39131.1"/>
    <property type="molecule type" value="Genomic_DNA"/>
</dbReference>
<dbReference type="RefSeq" id="WP_006090900.1">
    <property type="nucleotide sequence ID" value="NZ_AOHW01000038.1"/>
</dbReference>
<accession>L9VQ07</accession>
<reference evidence="2 3" key="1">
    <citation type="journal article" date="2014" name="PLoS Genet.">
        <title>Phylogenetically driven sequencing of extremely halophilic archaea reveals strategies for static and dynamic osmo-response.</title>
        <authorList>
            <person name="Becker E.A."/>
            <person name="Seitzer P.M."/>
            <person name="Tritt A."/>
            <person name="Larsen D."/>
            <person name="Krusor M."/>
            <person name="Yao A.I."/>
            <person name="Wu D."/>
            <person name="Madern D."/>
            <person name="Eisen J.A."/>
            <person name="Darling A.E."/>
            <person name="Facciotti M.T."/>
        </authorList>
    </citation>
    <scope>NUCLEOTIDE SEQUENCE [LARGE SCALE GENOMIC DNA]</scope>
    <source>
        <strain evidence="2 3">GA33</strain>
    </source>
</reference>
<dbReference type="CDD" id="cd04301">
    <property type="entry name" value="NAT_SF"/>
    <property type="match status" value="1"/>
</dbReference>
<dbReference type="eggNOG" id="arCOG08925">
    <property type="taxonomic scope" value="Archaea"/>
</dbReference>
<dbReference type="SUPFAM" id="SSF55729">
    <property type="entry name" value="Acyl-CoA N-acyltransferases (Nat)"/>
    <property type="match status" value="1"/>
</dbReference>
<feature type="domain" description="N-acetyltransferase" evidence="1">
    <location>
        <begin position="13"/>
        <end position="164"/>
    </location>
</feature>
<gene>
    <name evidence="2" type="ORF">C496_14777</name>
</gene>
<evidence type="ECO:0000313" key="3">
    <source>
        <dbReference type="Proteomes" id="UP000011599"/>
    </source>
</evidence>
<comment type="caution">
    <text evidence="2">The sequence shown here is derived from an EMBL/GenBank/DDBJ whole genome shotgun (WGS) entry which is preliminary data.</text>
</comment>
<dbReference type="STRING" id="1114856.GCA_000383975_04624"/>
<proteinExistence type="predicted"/>
<organism evidence="2 3">
    <name type="scientific">Natronorubrum tibetense GA33</name>
    <dbReference type="NCBI Taxonomy" id="1114856"/>
    <lineage>
        <taxon>Archaea</taxon>
        <taxon>Methanobacteriati</taxon>
        <taxon>Methanobacteriota</taxon>
        <taxon>Stenosarchaea group</taxon>
        <taxon>Halobacteria</taxon>
        <taxon>Halobacteriales</taxon>
        <taxon>Natrialbaceae</taxon>
        <taxon>Natronorubrum</taxon>
    </lineage>
</organism>
<dbReference type="OrthoDB" id="299799at2157"/>
<name>L9VQ07_9EURY</name>
<protein>
    <recommendedName>
        <fullName evidence="1">N-acetyltransferase domain-containing protein</fullName>
    </recommendedName>
</protein>
<evidence type="ECO:0000313" key="2">
    <source>
        <dbReference type="EMBL" id="ELY39131.1"/>
    </source>
</evidence>
<dbReference type="PROSITE" id="PS51186">
    <property type="entry name" value="GNAT"/>
    <property type="match status" value="1"/>
</dbReference>